<evidence type="ECO:0000313" key="4">
    <source>
        <dbReference type="EMBL" id="AVH58677.1"/>
    </source>
</evidence>
<evidence type="ECO:0000313" key="5">
    <source>
        <dbReference type="Proteomes" id="UP000238413"/>
    </source>
</evidence>
<dbReference type="InterPro" id="IPR038109">
    <property type="entry name" value="DNA_bind_recomb_sf"/>
</dbReference>
<feature type="domain" description="Resolvase/invertase-type recombinase catalytic" evidence="2">
    <location>
        <begin position="6"/>
        <end position="161"/>
    </location>
</feature>
<reference evidence="4 5" key="1">
    <citation type="submission" date="2018-02" db="EMBL/GenBank/DDBJ databases">
        <title>Complete genome sequence of Streptomyces dengpaensis, the producer of angucyclines.</title>
        <authorList>
            <person name="Yumei L."/>
        </authorList>
    </citation>
    <scope>NUCLEOTIDE SEQUENCE [LARGE SCALE GENOMIC DNA]</scope>
    <source>
        <strain evidence="4 5">XZHG99</strain>
    </source>
</reference>
<dbReference type="InterPro" id="IPR036162">
    <property type="entry name" value="Resolvase-like_N_sf"/>
</dbReference>
<dbReference type="InterPro" id="IPR006119">
    <property type="entry name" value="Resolv_N"/>
</dbReference>
<dbReference type="SMART" id="SM00857">
    <property type="entry name" value="Resolvase"/>
    <property type="match status" value="1"/>
</dbReference>
<protein>
    <recommendedName>
        <fullName evidence="6">Recombinase family protein</fullName>
    </recommendedName>
</protein>
<evidence type="ECO:0000256" key="1">
    <source>
        <dbReference type="SAM" id="MobiDB-lite"/>
    </source>
</evidence>
<dbReference type="Gene3D" id="3.90.1750.20">
    <property type="entry name" value="Putative Large Serine Recombinase, Chain B, Domain 2"/>
    <property type="match status" value="1"/>
</dbReference>
<sequence>MTMTATAREYLRVSKGKGRTARSIDRQHTENLTAEQEHGPWSWGEPYRDTGSASKYATRARDDFERLMADLRSGAFGDPGDVLVLWEISRLARETGKGVALIDAVETGGYLIHVTSVERTFNPANYDDRHSLIGGINDAEKESRLLSKRTRSGINSAARDGRPHGRVPLGYSRDYESIDGRPRCVKQYPDSVWGPRIEGLFTRVAGDGGKLPEPIYSIAKDWERRGWWIPEKTENGEVIPSRPFTAQHLRALLVRPVYAGVRIFNGQELPRWEGWTPVVSRELFDRAQAVLADPSRRTYMGGGVRWALSTTLRCDSCEGPMVVSKHRRGLGYECQKGGCSRIPKDETDAFLVGELERVDPENGEPLPPKLGVILTYVAAPHRHAALSRPAGDTSAEEAAVRAELIRLQKELKELEEAPTPQTARARIARTNDMEAFELEITKLEAALRKSDAPNPLAGLLPTDPEADVVSWWTALDVRRQRAIAALLLSPGLLGQVRVMPAPGRVSVPVTERIRWLRDV</sequence>
<dbReference type="CDD" id="cd00338">
    <property type="entry name" value="Ser_Recombinase"/>
    <property type="match status" value="1"/>
</dbReference>
<dbReference type="Proteomes" id="UP000238413">
    <property type="component" value="Chromosome"/>
</dbReference>
<keyword evidence="5" id="KW-1185">Reference proteome</keyword>
<dbReference type="Pfam" id="PF07508">
    <property type="entry name" value="Recombinase"/>
    <property type="match status" value="1"/>
</dbReference>
<evidence type="ECO:0008006" key="6">
    <source>
        <dbReference type="Google" id="ProtNLM"/>
    </source>
</evidence>
<dbReference type="Gene3D" id="3.40.50.1390">
    <property type="entry name" value="Resolvase, N-terminal catalytic domain"/>
    <property type="match status" value="1"/>
</dbReference>
<name>A0ABN5I6G4_9ACTN</name>
<dbReference type="EMBL" id="CP026652">
    <property type="protein sequence ID" value="AVH58677.1"/>
    <property type="molecule type" value="Genomic_DNA"/>
</dbReference>
<feature type="domain" description="Recombinase" evidence="3">
    <location>
        <begin position="168"/>
        <end position="297"/>
    </location>
</feature>
<proteinExistence type="predicted"/>
<dbReference type="PROSITE" id="PS51737">
    <property type="entry name" value="RECOMBINASE_DNA_BIND"/>
    <property type="match status" value="1"/>
</dbReference>
<dbReference type="PROSITE" id="PS51736">
    <property type="entry name" value="RECOMBINASES_3"/>
    <property type="match status" value="1"/>
</dbReference>
<dbReference type="Pfam" id="PF00239">
    <property type="entry name" value="Resolvase"/>
    <property type="match status" value="1"/>
</dbReference>
<dbReference type="PANTHER" id="PTHR30461">
    <property type="entry name" value="DNA-INVERTASE FROM LAMBDOID PROPHAGE"/>
    <property type="match status" value="1"/>
</dbReference>
<gene>
    <name evidence="4" type="ORF">C4B68_26175</name>
</gene>
<organism evidence="4 5">
    <name type="scientific">Streptomyces dengpaensis</name>
    <dbReference type="NCBI Taxonomy" id="2049881"/>
    <lineage>
        <taxon>Bacteria</taxon>
        <taxon>Bacillati</taxon>
        <taxon>Actinomycetota</taxon>
        <taxon>Actinomycetes</taxon>
        <taxon>Kitasatosporales</taxon>
        <taxon>Streptomycetaceae</taxon>
        <taxon>Streptomyces</taxon>
    </lineage>
</organism>
<dbReference type="InterPro" id="IPR011109">
    <property type="entry name" value="DNA_bind_recombinase_dom"/>
</dbReference>
<evidence type="ECO:0000259" key="2">
    <source>
        <dbReference type="PROSITE" id="PS51736"/>
    </source>
</evidence>
<dbReference type="SUPFAM" id="SSF53041">
    <property type="entry name" value="Resolvase-like"/>
    <property type="match status" value="1"/>
</dbReference>
<evidence type="ECO:0000259" key="3">
    <source>
        <dbReference type="PROSITE" id="PS51737"/>
    </source>
</evidence>
<dbReference type="PANTHER" id="PTHR30461:SF23">
    <property type="entry name" value="DNA RECOMBINASE-RELATED"/>
    <property type="match status" value="1"/>
</dbReference>
<accession>A0ABN5I6G4</accession>
<dbReference type="InterPro" id="IPR050639">
    <property type="entry name" value="SSR_resolvase"/>
</dbReference>
<feature type="region of interest" description="Disordered" evidence="1">
    <location>
        <begin position="12"/>
        <end position="46"/>
    </location>
</feature>